<keyword evidence="4 7" id="KW-0169">Cobalamin biosynthesis</keyword>
<dbReference type="GO" id="GO:0015420">
    <property type="term" value="F:ABC-type vitamin B12 transporter activity"/>
    <property type="evidence" value="ECO:0007669"/>
    <property type="project" value="UniProtKB-UniRule"/>
</dbReference>
<keyword evidence="5 7" id="KW-0315">Glutamine amidotransferase</keyword>
<evidence type="ECO:0000259" key="8">
    <source>
        <dbReference type="Pfam" id="PF01656"/>
    </source>
</evidence>
<dbReference type="PANTHER" id="PTHR21343:SF1">
    <property type="entry name" value="COBYRIC ACID SYNTHASE"/>
    <property type="match status" value="1"/>
</dbReference>
<dbReference type="GO" id="GO:0009236">
    <property type="term" value="P:cobalamin biosynthetic process"/>
    <property type="evidence" value="ECO:0007669"/>
    <property type="project" value="UniProtKB-UniRule"/>
</dbReference>
<dbReference type="InterPro" id="IPR027417">
    <property type="entry name" value="P-loop_NTPase"/>
</dbReference>
<dbReference type="Proteomes" id="UP000195607">
    <property type="component" value="Chromosome I"/>
</dbReference>
<comment type="function">
    <text evidence="6 7">Catalyzes amidations at positions B, D, E, and G on adenosylcobyrinic A,C-diamide. NH(2) groups are provided by glutamine, and one molecule of ATP is hydrogenolyzed for each amidation.</text>
</comment>
<evidence type="ECO:0000256" key="6">
    <source>
        <dbReference type="ARBA" id="ARBA00025166"/>
    </source>
</evidence>
<sequence length="475" mass="52452">MVEGKLIHIMGTSSNAGKSTITMGICRILSDLGYRVSPFKAMNMSLNSISTVDGYEIARSQWLQAKASRIVPDWKVNPILLKPEGSGKSQVIFMGKSIGSRTIDDYGKILRDEARLAVKEALKSLLESYDVVVAEGSGSAAEINLYERDLANTWLTNEFKGTGILVTNIENGGSFSSLYGTKALAQYPDVLKYFIINNMRGEVDLLNSGIEKISSMTGMISMGVIPHMENTTLPGEDSLDYSNINGSKVGIIRYPYFENYSDIDPLIQMGLGKYITTPEQLDSVDSLLFPGSKNVYEDLNFVIKTGIGKKISEFLENGKKILGICGGYQMLSRSILDPDHVQLPVNELKGLGLLNTNFLYDSKKEIRDVKYHGSLGNLPLEGSAYFIHYGKEQSKNEENFVNTNVGPEGSISTDGKIIGTNLHGILENSNVFQWFTGINRSRSFEETLEDNIKSFSMNLSVNLKRELLMQIVNGT</sequence>
<evidence type="ECO:0000313" key="10">
    <source>
        <dbReference type="EMBL" id="SIM63247.1"/>
    </source>
</evidence>
<dbReference type="Gene3D" id="3.40.50.880">
    <property type="match status" value="1"/>
</dbReference>
<dbReference type="UniPathway" id="UPA00148"/>
<dbReference type="EMBL" id="LT671858">
    <property type="protein sequence ID" value="SIM63247.1"/>
    <property type="molecule type" value="Genomic_DNA"/>
</dbReference>
<accession>A0A1N5USM2</accession>
<protein>
    <recommendedName>
        <fullName evidence="3 7">Probable cobyric acid synthase</fullName>
    </recommendedName>
</protein>
<dbReference type="InterPro" id="IPR029062">
    <property type="entry name" value="Class_I_gatase-like"/>
</dbReference>
<dbReference type="CDD" id="cd01750">
    <property type="entry name" value="GATase1_CobQ"/>
    <property type="match status" value="1"/>
</dbReference>
<dbReference type="PANTHER" id="PTHR21343">
    <property type="entry name" value="DETHIOBIOTIN SYNTHETASE"/>
    <property type="match status" value="1"/>
</dbReference>
<dbReference type="InterPro" id="IPR033949">
    <property type="entry name" value="CobQ_GATase1"/>
</dbReference>
<dbReference type="SUPFAM" id="SSF52540">
    <property type="entry name" value="P-loop containing nucleoside triphosphate hydrolases"/>
    <property type="match status" value="1"/>
</dbReference>
<dbReference type="HAMAP" id="MF_00028">
    <property type="entry name" value="CobQ"/>
    <property type="match status" value="1"/>
</dbReference>
<dbReference type="InterPro" id="IPR004459">
    <property type="entry name" value="CobQ_synth"/>
</dbReference>
<evidence type="ECO:0000259" key="9">
    <source>
        <dbReference type="Pfam" id="PF07685"/>
    </source>
</evidence>
<evidence type="ECO:0000256" key="5">
    <source>
        <dbReference type="ARBA" id="ARBA00022962"/>
    </source>
</evidence>
<feature type="active site" description="Nucleophile" evidence="7">
    <location>
        <position position="325"/>
    </location>
</feature>
<name>A0A1N5USM2_9ARCH</name>
<feature type="domain" description="CobB/CobQ-like glutamine amidotransferase" evidence="9">
    <location>
        <begin position="248"/>
        <end position="430"/>
    </location>
</feature>
<dbReference type="GO" id="GO:0003824">
    <property type="term" value="F:catalytic activity"/>
    <property type="evidence" value="ECO:0007669"/>
    <property type="project" value="InterPro"/>
</dbReference>
<comment type="similarity">
    <text evidence="2 7">Belongs to the CobB/CobQ family. CobQ subfamily.</text>
</comment>
<organism evidence="10 11">
    <name type="scientific">Cuniculiplasma divulgatum</name>
    <dbReference type="NCBI Taxonomy" id="1673428"/>
    <lineage>
        <taxon>Archaea</taxon>
        <taxon>Methanobacteriati</taxon>
        <taxon>Thermoplasmatota</taxon>
        <taxon>Thermoplasmata</taxon>
        <taxon>Thermoplasmatales</taxon>
        <taxon>Cuniculiplasmataceae</taxon>
        <taxon>Cuniculiplasma</taxon>
    </lineage>
</organism>
<dbReference type="Gene3D" id="3.40.50.300">
    <property type="entry name" value="P-loop containing nucleotide triphosphate hydrolases"/>
    <property type="match status" value="1"/>
</dbReference>
<reference evidence="10 11" key="1">
    <citation type="submission" date="2016-04" db="EMBL/GenBank/DDBJ databases">
        <authorList>
            <person name="Evans L.H."/>
            <person name="Alamgir A."/>
            <person name="Owens N."/>
            <person name="Weber N.D."/>
            <person name="Virtaneva K."/>
            <person name="Barbian K."/>
            <person name="Babar A."/>
            <person name="Rosenke K."/>
        </authorList>
    </citation>
    <scope>NUCLEOTIDE SEQUENCE [LARGE SCALE GENOMIC DNA]</scope>
    <source>
        <strain evidence="11">S5(T) (JCM 30642 \VKM B-2941)</strain>
    </source>
</reference>
<dbReference type="GeneID" id="41588346"/>
<dbReference type="PROSITE" id="PS51273">
    <property type="entry name" value="GATASE_TYPE_1"/>
    <property type="match status" value="1"/>
</dbReference>
<dbReference type="NCBIfam" id="TIGR00313">
    <property type="entry name" value="cobQ"/>
    <property type="match status" value="1"/>
</dbReference>
<dbReference type="AlphaFoldDB" id="A0A1N5USM2"/>
<evidence type="ECO:0000313" key="11">
    <source>
        <dbReference type="Proteomes" id="UP000195607"/>
    </source>
</evidence>
<dbReference type="RefSeq" id="WP_148689799.1">
    <property type="nucleotide sequence ID" value="NZ_LT671858.1"/>
</dbReference>
<evidence type="ECO:0000256" key="3">
    <source>
        <dbReference type="ARBA" id="ARBA00014921"/>
    </source>
</evidence>
<feature type="domain" description="CobQ/CobB/MinD/ParA nucleotide binding" evidence="8">
    <location>
        <begin position="7"/>
        <end position="231"/>
    </location>
</feature>
<evidence type="ECO:0000256" key="7">
    <source>
        <dbReference type="HAMAP-Rule" id="MF_00028"/>
    </source>
</evidence>
<feature type="active site" evidence="7">
    <location>
        <position position="423"/>
    </location>
</feature>
<dbReference type="Pfam" id="PF07685">
    <property type="entry name" value="GATase_3"/>
    <property type="match status" value="1"/>
</dbReference>
<gene>
    <name evidence="7" type="primary">cobQ</name>
    <name evidence="10" type="ORF">CSP5_1086</name>
</gene>
<dbReference type="InterPro" id="IPR002586">
    <property type="entry name" value="CobQ/CobB/MinD/ParA_Nub-bd_dom"/>
</dbReference>
<dbReference type="SUPFAM" id="SSF52317">
    <property type="entry name" value="Class I glutamine amidotransferase-like"/>
    <property type="match status" value="1"/>
</dbReference>
<evidence type="ECO:0000256" key="4">
    <source>
        <dbReference type="ARBA" id="ARBA00022573"/>
    </source>
</evidence>
<comment type="pathway">
    <text evidence="1 7">Cofactor biosynthesis; adenosylcobalamin biosynthesis.</text>
</comment>
<dbReference type="PROSITE" id="PS51274">
    <property type="entry name" value="GATASE_COBBQ"/>
    <property type="match status" value="1"/>
</dbReference>
<evidence type="ECO:0000256" key="1">
    <source>
        <dbReference type="ARBA" id="ARBA00004953"/>
    </source>
</evidence>
<dbReference type="InterPro" id="IPR011698">
    <property type="entry name" value="GATase_3"/>
</dbReference>
<evidence type="ECO:0000256" key="2">
    <source>
        <dbReference type="ARBA" id="ARBA00006205"/>
    </source>
</evidence>
<proteinExistence type="inferred from homology"/>
<dbReference type="Pfam" id="PF01656">
    <property type="entry name" value="CbiA"/>
    <property type="match status" value="1"/>
</dbReference>
<dbReference type="NCBIfam" id="NF001989">
    <property type="entry name" value="PRK00784.1"/>
    <property type="match status" value="1"/>
</dbReference>